<organism evidence="1 2">
    <name type="scientific">Algoriphagus pacificus</name>
    <dbReference type="NCBI Taxonomy" id="2811234"/>
    <lineage>
        <taxon>Bacteria</taxon>
        <taxon>Pseudomonadati</taxon>
        <taxon>Bacteroidota</taxon>
        <taxon>Cytophagia</taxon>
        <taxon>Cytophagales</taxon>
        <taxon>Cyclobacteriaceae</taxon>
        <taxon>Algoriphagus</taxon>
    </lineage>
</organism>
<keyword evidence="2" id="KW-1185">Reference proteome</keyword>
<protein>
    <recommendedName>
        <fullName evidence="3">Lipocalin-like domain-containing protein</fullName>
    </recommendedName>
</protein>
<evidence type="ECO:0000313" key="1">
    <source>
        <dbReference type="EMBL" id="MBN7817991.1"/>
    </source>
</evidence>
<dbReference type="RefSeq" id="WP_206588657.1">
    <property type="nucleotide sequence ID" value="NZ_JAFKCU010000008.1"/>
</dbReference>
<name>A0ABS3CNF9_9BACT</name>
<reference evidence="1 2" key="1">
    <citation type="submission" date="2021-03" db="EMBL/GenBank/DDBJ databases">
        <title>novel species isolated from a fishpond in China.</title>
        <authorList>
            <person name="Lu H."/>
            <person name="Cai Z."/>
        </authorList>
    </citation>
    <scope>NUCLEOTIDE SEQUENCE [LARGE SCALE GENOMIC DNA]</scope>
    <source>
        <strain evidence="1 2">YJ13C</strain>
    </source>
</reference>
<dbReference type="Proteomes" id="UP000664480">
    <property type="component" value="Unassembled WGS sequence"/>
</dbReference>
<accession>A0ABS3CNF9</accession>
<comment type="caution">
    <text evidence="1">The sequence shown here is derived from an EMBL/GenBank/DDBJ whole genome shotgun (WGS) entry which is preliminary data.</text>
</comment>
<evidence type="ECO:0000313" key="2">
    <source>
        <dbReference type="Proteomes" id="UP000664480"/>
    </source>
</evidence>
<proteinExistence type="predicted"/>
<evidence type="ECO:0008006" key="3">
    <source>
        <dbReference type="Google" id="ProtNLM"/>
    </source>
</evidence>
<sequence>MNTRFLFLFLNFIIPYSLFAQSTLYGDWNIVSINNGELYYNFENDSLLVFPEFGETDLDSSQLVQIKVMSKFLYSENKFQFDQEGNYKWQFRPTEVTTGKYLVFEGKNIITFFQEDPDEENRIEFPFEIINNQLEVTITFSEPQGKFVYRKSLNNLGVENK</sequence>
<dbReference type="EMBL" id="JAFKCU010000008">
    <property type="protein sequence ID" value="MBN7817991.1"/>
    <property type="molecule type" value="Genomic_DNA"/>
</dbReference>
<gene>
    <name evidence="1" type="ORF">J0A69_21305</name>
</gene>